<dbReference type="InterPro" id="IPR029055">
    <property type="entry name" value="Ntn_hydrolases_N"/>
</dbReference>
<evidence type="ECO:0000313" key="3">
    <source>
        <dbReference type="Proteomes" id="UP000792457"/>
    </source>
</evidence>
<protein>
    <submittedName>
        <fullName evidence="2">Uncharacterized protein</fullName>
    </submittedName>
</protein>
<dbReference type="EMBL" id="KZ309035">
    <property type="protein sequence ID" value="KAG8236492.1"/>
    <property type="molecule type" value="Genomic_DNA"/>
</dbReference>
<name>A0A8K0KK22_LADFU</name>
<feature type="compositionally biased region" description="Basic and acidic residues" evidence="1">
    <location>
        <begin position="757"/>
        <end position="775"/>
    </location>
</feature>
<dbReference type="OrthoDB" id="2015213at2759"/>
<accession>A0A8K0KK22</accession>
<gene>
    <name evidence="2" type="ORF">J437_LFUL016403</name>
</gene>
<proteinExistence type="predicted"/>
<dbReference type="GO" id="GO:0006751">
    <property type="term" value="P:glutathione catabolic process"/>
    <property type="evidence" value="ECO:0007669"/>
    <property type="project" value="InterPro"/>
</dbReference>
<dbReference type="PANTHER" id="PTHR11686">
    <property type="entry name" value="GAMMA GLUTAMYL TRANSPEPTIDASE"/>
    <property type="match status" value="1"/>
</dbReference>
<feature type="region of interest" description="Disordered" evidence="1">
    <location>
        <begin position="355"/>
        <end position="395"/>
    </location>
</feature>
<dbReference type="SUPFAM" id="SSF56235">
    <property type="entry name" value="N-terminal nucleophile aminohydrolases (Ntn hydrolases)"/>
    <property type="match status" value="1"/>
</dbReference>
<evidence type="ECO:0000256" key="1">
    <source>
        <dbReference type="SAM" id="MobiDB-lite"/>
    </source>
</evidence>
<feature type="region of interest" description="Disordered" evidence="1">
    <location>
        <begin position="747"/>
        <end position="775"/>
    </location>
</feature>
<dbReference type="Proteomes" id="UP000792457">
    <property type="component" value="Unassembled WGS sequence"/>
</dbReference>
<organism evidence="2 3">
    <name type="scientific">Ladona fulva</name>
    <name type="common">Scarce chaser dragonfly</name>
    <name type="synonym">Libellula fulva</name>
    <dbReference type="NCBI Taxonomy" id="123851"/>
    <lineage>
        <taxon>Eukaryota</taxon>
        <taxon>Metazoa</taxon>
        <taxon>Ecdysozoa</taxon>
        <taxon>Arthropoda</taxon>
        <taxon>Hexapoda</taxon>
        <taxon>Insecta</taxon>
        <taxon>Pterygota</taxon>
        <taxon>Palaeoptera</taxon>
        <taxon>Odonata</taxon>
        <taxon>Epiprocta</taxon>
        <taxon>Anisoptera</taxon>
        <taxon>Libelluloidea</taxon>
        <taxon>Libellulidae</taxon>
        <taxon>Ladona</taxon>
    </lineage>
</organism>
<dbReference type="GO" id="GO:0005886">
    <property type="term" value="C:plasma membrane"/>
    <property type="evidence" value="ECO:0007669"/>
    <property type="project" value="TreeGrafter"/>
</dbReference>
<reference evidence="2" key="2">
    <citation type="submission" date="2017-10" db="EMBL/GenBank/DDBJ databases">
        <title>Ladona fulva Genome sequencing and assembly.</title>
        <authorList>
            <person name="Murali S."/>
            <person name="Richards S."/>
            <person name="Bandaranaike D."/>
            <person name="Bellair M."/>
            <person name="Blankenburg K."/>
            <person name="Chao H."/>
            <person name="Dinh H."/>
            <person name="Doddapaneni H."/>
            <person name="Dugan-Rocha S."/>
            <person name="Elkadiri S."/>
            <person name="Gnanaolivu R."/>
            <person name="Hernandez B."/>
            <person name="Skinner E."/>
            <person name="Javaid M."/>
            <person name="Lee S."/>
            <person name="Li M."/>
            <person name="Ming W."/>
            <person name="Munidasa M."/>
            <person name="Muniz J."/>
            <person name="Nguyen L."/>
            <person name="Hughes D."/>
            <person name="Osuji N."/>
            <person name="Pu L.-L."/>
            <person name="Puazo M."/>
            <person name="Qu C."/>
            <person name="Quiroz J."/>
            <person name="Raj R."/>
            <person name="Weissenberger G."/>
            <person name="Xin Y."/>
            <person name="Zou X."/>
            <person name="Han Y."/>
            <person name="Worley K."/>
            <person name="Muzny D."/>
            <person name="Gibbs R."/>
        </authorList>
    </citation>
    <scope>NUCLEOTIDE SEQUENCE</scope>
    <source>
        <strain evidence="2">Sampled in the wild</strain>
    </source>
</reference>
<dbReference type="Gene3D" id="3.60.20.40">
    <property type="match status" value="1"/>
</dbReference>
<dbReference type="AlphaFoldDB" id="A0A8K0KK22"/>
<reference evidence="2" key="1">
    <citation type="submission" date="2013-04" db="EMBL/GenBank/DDBJ databases">
        <authorList>
            <person name="Qu J."/>
            <person name="Murali S.C."/>
            <person name="Bandaranaike D."/>
            <person name="Bellair M."/>
            <person name="Blankenburg K."/>
            <person name="Chao H."/>
            <person name="Dinh H."/>
            <person name="Doddapaneni H."/>
            <person name="Downs B."/>
            <person name="Dugan-Rocha S."/>
            <person name="Elkadiri S."/>
            <person name="Gnanaolivu R.D."/>
            <person name="Hernandez B."/>
            <person name="Javaid M."/>
            <person name="Jayaseelan J.C."/>
            <person name="Lee S."/>
            <person name="Li M."/>
            <person name="Ming W."/>
            <person name="Munidasa M."/>
            <person name="Muniz J."/>
            <person name="Nguyen L."/>
            <person name="Ongeri F."/>
            <person name="Osuji N."/>
            <person name="Pu L.-L."/>
            <person name="Puazo M."/>
            <person name="Qu C."/>
            <person name="Quiroz J."/>
            <person name="Raj R."/>
            <person name="Weissenberger G."/>
            <person name="Xin Y."/>
            <person name="Zou X."/>
            <person name="Han Y."/>
            <person name="Richards S."/>
            <person name="Worley K."/>
            <person name="Muzny D."/>
            <person name="Gibbs R."/>
        </authorList>
    </citation>
    <scope>NUCLEOTIDE SEQUENCE</scope>
    <source>
        <strain evidence="2">Sampled in the wild</strain>
    </source>
</reference>
<dbReference type="PANTHER" id="PTHR11686:SF9">
    <property type="entry name" value="RE13973P"/>
    <property type="match status" value="1"/>
</dbReference>
<dbReference type="GO" id="GO:0036374">
    <property type="term" value="F:glutathione hydrolase activity"/>
    <property type="evidence" value="ECO:0007669"/>
    <property type="project" value="InterPro"/>
</dbReference>
<dbReference type="InterPro" id="IPR043137">
    <property type="entry name" value="GGT_ssub_C"/>
</dbReference>
<feature type="region of interest" description="Disordered" evidence="1">
    <location>
        <begin position="562"/>
        <end position="602"/>
    </location>
</feature>
<sequence length="775" mass="83864">MEVHDEPRSGPSLSDEVKDQIESAIREDQGLTLQEPEVRTGFLVPSNLIMARSLLFSPMSFANLRQTNPTFWNHFESLEAGHNMRDFLMATTLQAIAKEGPEAFYNGSLTDDFMEAIINSGGQITRDDLAKYMPIRRPLIRVPFGSSSWVYTIGAPSGGPLLLAALRLYAKAYALQMPLPHQTVTEQTKGTSETENIATILKNFSVKYTPTEPTVPGPARVYVTPLPNENTNPLKKNAPLILNGDTKHVNTLAKFTDPQGNSKNQLHSQDINQWEIQSGQELGHAIIEPYKLKRSVLVSPLEREDNSSALEEEKTELDVDLDVADLDLLLKSVLTNGGYLLNNALVNFDGSKEEDSSLEAAQSHNHSEIDPPPHVFPAKANIPKPTLQHSDTSGQIQRVRREQLLGNGGSDNSPGSGKRPLSESVVAFVIPRRGIEGSEGEIHGNQGPESGIEPCGQRVILGSADAGYAAQVLIRMLIKGDPEFSKDPNEGYLIGVDPSSLLTSLKDKEPQEVDSELFQFFNHQPAGSNVAVVDTNELYVLTNGGYLLNNALVNFDGSKEEDSSLEAAQSHNHSEIDPPPHVFPAKANIPKPSLQHSDTSGQIQRVRREQLLGNGGSDNSPGSGKRPLSESVVAFVIPRRGIEGSEGEIHGNQGPESGIEPCGQRVILGSADAGYAAQVLIRMLIKGLPLVESIEATRIKPQAPPGNYGIEVGPESGKWNEESTSSNSFLLKGTHLLPPYPSVNGVQEIGDTLASHADSRGGESGKGKSRLPAEK</sequence>
<dbReference type="InterPro" id="IPR000101">
    <property type="entry name" value="GGT_peptidase"/>
</dbReference>
<evidence type="ECO:0000313" key="2">
    <source>
        <dbReference type="EMBL" id="KAG8236492.1"/>
    </source>
</evidence>
<comment type="caution">
    <text evidence="2">The sequence shown here is derived from an EMBL/GenBank/DDBJ whole genome shotgun (WGS) entry which is preliminary data.</text>
</comment>
<keyword evidence="3" id="KW-1185">Reference proteome</keyword>
<dbReference type="Pfam" id="PF01019">
    <property type="entry name" value="G_glu_transpept"/>
    <property type="match status" value="1"/>
</dbReference>